<evidence type="ECO:0000313" key="6">
    <source>
        <dbReference type="EMBL" id="TDK39091.1"/>
    </source>
</evidence>
<comment type="catalytic activity">
    <reaction evidence="2">
        <text>2 GTP = 3',3'-c-di-GMP + 2 diphosphate</text>
        <dbReference type="Rhea" id="RHEA:24898"/>
        <dbReference type="ChEBI" id="CHEBI:33019"/>
        <dbReference type="ChEBI" id="CHEBI:37565"/>
        <dbReference type="ChEBI" id="CHEBI:58805"/>
        <dbReference type="EC" id="2.7.7.65"/>
    </reaction>
</comment>
<dbReference type="EC" id="2.7.7.65" evidence="1"/>
<dbReference type="FunFam" id="3.30.70.270:FF:000001">
    <property type="entry name" value="Diguanylate cyclase domain protein"/>
    <property type="match status" value="1"/>
</dbReference>
<dbReference type="GO" id="GO:1902201">
    <property type="term" value="P:negative regulation of bacterial-type flagellum-dependent cell motility"/>
    <property type="evidence" value="ECO:0007669"/>
    <property type="project" value="TreeGrafter"/>
</dbReference>
<dbReference type="OrthoDB" id="9812260at2"/>
<dbReference type="InterPro" id="IPR043128">
    <property type="entry name" value="Rev_trsase/Diguanyl_cyclase"/>
</dbReference>
<sequence length="302" mass="33780">MLTVMKGPLRFFRRSLTLKIFTICFICVHIPLIAFIIYLASGFSTETIPLLGLMLGATLAGTGICLATLWWLIRPLRKLARAVNQYQEDGQPFEIRHRGEDEIGTLSSAVEAMVSEMDGAMKRLQHQATTDPLTGLGNRRWLSEQVSEEISRAVRRRASMSVILCDLDRFKKINDGYGHDTGDRVLVAAGDVIRRHLRHNDLAARIGGEEFCIILPRTKLKDAEMIAERLRSALAVLDIPPLMRGDVTASFGIYQASTGETLEQMLLMSDKALYEAKRGGRNRVVRANELETAGDRHSPPEY</sequence>
<evidence type="ECO:0000256" key="1">
    <source>
        <dbReference type="ARBA" id="ARBA00012528"/>
    </source>
</evidence>
<dbReference type="InterPro" id="IPR029787">
    <property type="entry name" value="Nucleotide_cyclase"/>
</dbReference>
<dbReference type="Proteomes" id="UP000295238">
    <property type="component" value="Unassembled WGS sequence"/>
</dbReference>
<evidence type="ECO:0000259" key="4">
    <source>
        <dbReference type="PROSITE" id="PS50885"/>
    </source>
</evidence>
<keyword evidence="7" id="KW-1185">Reference proteome</keyword>
<dbReference type="Gene3D" id="3.30.70.270">
    <property type="match status" value="1"/>
</dbReference>
<evidence type="ECO:0000313" key="7">
    <source>
        <dbReference type="Proteomes" id="UP000295238"/>
    </source>
</evidence>
<dbReference type="AlphaFoldDB" id="A0A4R5UMM6"/>
<organism evidence="6 7">
    <name type="scientific">Rhizobium deserti</name>
    <dbReference type="NCBI Taxonomy" id="2547961"/>
    <lineage>
        <taxon>Bacteria</taxon>
        <taxon>Pseudomonadati</taxon>
        <taxon>Pseudomonadota</taxon>
        <taxon>Alphaproteobacteria</taxon>
        <taxon>Hyphomicrobiales</taxon>
        <taxon>Rhizobiaceae</taxon>
        <taxon>Rhizobium/Agrobacterium group</taxon>
        <taxon>Rhizobium</taxon>
    </lineage>
</organism>
<dbReference type="PROSITE" id="PS50885">
    <property type="entry name" value="HAMP"/>
    <property type="match status" value="1"/>
</dbReference>
<feature type="transmembrane region" description="Helical" evidence="3">
    <location>
        <begin position="20"/>
        <end position="41"/>
    </location>
</feature>
<dbReference type="GO" id="GO:0005886">
    <property type="term" value="C:plasma membrane"/>
    <property type="evidence" value="ECO:0007669"/>
    <property type="project" value="TreeGrafter"/>
</dbReference>
<dbReference type="CDD" id="cd06225">
    <property type="entry name" value="HAMP"/>
    <property type="match status" value="1"/>
</dbReference>
<gene>
    <name evidence="6" type="ORF">E2F50_02855</name>
</gene>
<dbReference type="InterPro" id="IPR000160">
    <property type="entry name" value="GGDEF_dom"/>
</dbReference>
<dbReference type="InterPro" id="IPR050469">
    <property type="entry name" value="Diguanylate_Cyclase"/>
</dbReference>
<accession>A0A4R5UMM6</accession>
<dbReference type="PANTHER" id="PTHR45138:SF9">
    <property type="entry name" value="DIGUANYLATE CYCLASE DGCM-RELATED"/>
    <property type="match status" value="1"/>
</dbReference>
<dbReference type="CDD" id="cd01949">
    <property type="entry name" value="GGDEF"/>
    <property type="match status" value="1"/>
</dbReference>
<dbReference type="SUPFAM" id="SSF55073">
    <property type="entry name" value="Nucleotide cyclase"/>
    <property type="match status" value="1"/>
</dbReference>
<dbReference type="GO" id="GO:0052621">
    <property type="term" value="F:diguanylate cyclase activity"/>
    <property type="evidence" value="ECO:0007669"/>
    <property type="project" value="UniProtKB-EC"/>
</dbReference>
<dbReference type="GO" id="GO:0007165">
    <property type="term" value="P:signal transduction"/>
    <property type="evidence" value="ECO:0007669"/>
    <property type="project" value="InterPro"/>
</dbReference>
<dbReference type="PROSITE" id="PS50887">
    <property type="entry name" value="GGDEF"/>
    <property type="match status" value="1"/>
</dbReference>
<dbReference type="SMART" id="SM00267">
    <property type="entry name" value="GGDEF"/>
    <property type="match status" value="1"/>
</dbReference>
<evidence type="ECO:0000259" key="5">
    <source>
        <dbReference type="PROSITE" id="PS50887"/>
    </source>
</evidence>
<evidence type="ECO:0000256" key="3">
    <source>
        <dbReference type="SAM" id="Phobius"/>
    </source>
</evidence>
<dbReference type="Gene3D" id="6.10.340.10">
    <property type="match status" value="1"/>
</dbReference>
<dbReference type="GO" id="GO:0043709">
    <property type="term" value="P:cell adhesion involved in single-species biofilm formation"/>
    <property type="evidence" value="ECO:0007669"/>
    <property type="project" value="TreeGrafter"/>
</dbReference>
<dbReference type="Pfam" id="PF00990">
    <property type="entry name" value="GGDEF"/>
    <property type="match status" value="1"/>
</dbReference>
<reference evidence="6 7" key="1">
    <citation type="submission" date="2019-03" db="EMBL/GenBank/DDBJ databases">
        <title>Rhizobium sp. nov., an bacterium isolated from biocrust in Mu Us Desert.</title>
        <authorList>
            <person name="Lixiong L."/>
        </authorList>
    </citation>
    <scope>NUCLEOTIDE SEQUENCE [LARGE SCALE GENOMIC DNA]</scope>
    <source>
        <strain evidence="6 7">SPY-1</strain>
    </source>
</reference>
<dbReference type="InterPro" id="IPR003660">
    <property type="entry name" value="HAMP_dom"/>
</dbReference>
<keyword evidence="3" id="KW-0472">Membrane</keyword>
<comment type="caution">
    <text evidence="6">The sequence shown here is derived from an EMBL/GenBank/DDBJ whole genome shotgun (WGS) entry which is preliminary data.</text>
</comment>
<feature type="domain" description="GGDEF" evidence="5">
    <location>
        <begin position="158"/>
        <end position="289"/>
    </location>
</feature>
<feature type="domain" description="HAMP" evidence="4">
    <location>
        <begin position="70"/>
        <end position="122"/>
    </location>
</feature>
<dbReference type="RefSeq" id="WP_133314540.1">
    <property type="nucleotide sequence ID" value="NZ_SMTL01000001.1"/>
</dbReference>
<keyword evidence="3" id="KW-1133">Transmembrane helix</keyword>
<dbReference type="NCBIfam" id="TIGR00254">
    <property type="entry name" value="GGDEF"/>
    <property type="match status" value="1"/>
</dbReference>
<keyword evidence="3" id="KW-0812">Transmembrane</keyword>
<dbReference type="Pfam" id="PF00672">
    <property type="entry name" value="HAMP"/>
    <property type="match status" value="1"/>
</dbReference>
<protein>
    <recommendedName>
        <fullName evidence="1">diguanylate cyclase</fullName>
        <ecNumber evidence="1">2.7.7.65</ecNumber>
    </recommendedName>
</protein>
<proteinExistence type="predicted"/>
<dbReference type="SMART" id="SM00304">
    <property type="entry name" value="HAMP"/>
    <property type="match status" value="1"/>
</dbReference>
<dbReference type="EMBL" id="SMTL01000001">
    <property type="protein sequence ID" value="TDK39091.1"/>
    <property type="molecule type" value="Genomic_DNA"/>
</dbReference>
<dbReference type="SUPFAM" id="SSF158472">
    <property type="entry name" value="HAMP domain-like"/>
    <property type="match status" value="1"/>
</dbReference>
<dbReference type="PANTHER" id="PTHR45138">
    <property type="entry name" value="REGULATORY COMPONENTS OF SENSORY TRANSDUCTION SYSTEM"/>
    <property type="match status" value="1"/>
</dbReference>
<feature type="transmembrane region" description="Helical" evidence="3">
    <location>
        <begin position="47"/>
        <end position="73"/>
    </location>
</feature>
<name>A0A4R5UMM6_9HYPH</name>
<evidence type="ECO:0000256" key="2">
    <source>
        <dbReference type="ARBA" id="ARBA00034247"/>
    </source>
</evidence>